<dbReference type="InterPro" id="IPR021627">
    <property type="entry name" value="Mediator_Med27"/>
</dbReference>
<gene>
    <name evidence="6" type="ORF">M569_05209</name>
</gene>
<dbReference type="GO" id="GO:0016592">
    <property type="term" value="C:mediator complex"/>
    <property type="evidence" value="ECO:0007669"/>
    <property type="project" value="InterPro"/>
</dbReference>
<comment type="subcellular location">
    <subcellularLocation>
        <location evidence="1">Nucleus</location>
    </subcellularLocation>
</comment>
<evidence type="ECO:0000256" key="1">
    <source>
        <dbReference type="ARBA" id="ARBA00004123"/>
    </source>
</evidence>
<dbReference type="PANTHER" id="PTHR13130">
    <property type="entry name" value="34 KDA TRANSCRIPTIONAL CO-ACTIVATOR-RELATED"/>
    <property type="match status" value="1"/>
</dbReference>
<dbReference type="OrthoDB" id="1868004at2759"/>
<proteinExistence type="inferred from homology"/>
<accession>S8EAK1</accession>
<dbReference type="AlphaFoldDB" id="S8EAK1"/>
<dbReference type="Proteomes" id="UP000015453">
    <property type="component" value="Unassembled WGS sequence"/>
</dbReference>
<sequence length="84" mass="9502">GGSHLHAHGFSSHHVFKHASEHASIALQYFTSTNPEAALLHLLHWICSYQTLFKKVCSKCGKLLTMDKRTGLILPPVKRCFRNF</sequence>
<protein>
    <submittedName>
        <fullName evidence="6">Uncharacterized protein</fullName>
    </submittedName>
</protein>
<dbReference type="PANTHER" id="PTHR13130:SF4">
    <property type="entry name" value="MEDIATOR OF RNA POLYMERASE II TRANSCRIPTION SUBUNIT 27"/>
    <property type="match status" value="1"/>
</dbReference>
<dbReference type="GO" id="GO:0003713">
    <property type="term" value="F:transcription coactivator activity"/>
    <property type="evidence" value="ECO:0007669"/>
    <property type="project" value="TreeGrafter"/>
</dbReference>
<reference evidence="6 7" key="1">
    <citation type="journal article" date="2013" name="BMC Genomics">
        <title>The miniature genome of a carnivorous plant Genlisea aurea contains a low number of genes and short non-coding sequences.</title>
        <authorList>
            <person name="Leushkin E.V."/>
            <person name="Sutormin R.A."/>
            <person name="Nabieva E.R."/>
            <person name="Penin A.A."/>
            <person name="Kondrashov A.S."/>
            <person name="Logacheva M.D."/>
        </authorList>
    </citation>
    <scope>NUCLEOTIDE SEQUENCE [LARGE SCALE GENOMIC DNA]</scope>
</reference>
<evidence type="ECO:0000313" key="6">
    <source>
        <dbReference type="EMBL" id="EPS69557.1"/>
    </source>
</evidence>
<evidence type="ECO:0000256" key="3">
    <source>
        <dbReference type="ARBA" id="ARBA00023015"/>
    </source>
</evidence>
<comment type="similarity">
    <text evidence="2">Belongs to the Mediator complex subunit 27 family.</text>
</comment>
<organism evidence="6 7">
    <name type="scientific">Genlisea aurea</name>
    <dbReference type="NCBI Taxonomy" id="192259"/>
    <lineage>
        <taxon>Eukaryota</taxon>
        <taxon>Viridiplantae</taxon>
        <taxon>Streptophyta</taxon>
        <taxon>Embryophyta</taxon>
        <taxon>Tracheophyta</taxon>
        <taxon>Spermatophyta</taxon>
        <taxon>Magnoliopsida</taxon>
        <taxon>eudicotyledons</taxon>
        <taxon>Gunneridae</taxon>
        <taxon>Pentapetalae</taxon>
        <taxon>asterids</taxon>
        <taxon>lamiids</taxon>
        <taxon>Lamiales</taxon>
        <taxon>Lentibulariaceae</taxon>
        <taxon>Genlisea</taxon>
    </lineage>
</organism>
<dbReference type="Pfam" id="PF11571">
    <property type="entry name" value="Med27"/>
    <property type="match status" value="1"/>
</dbReference>
<evidence type="ECO:0000256" key="4">
    <source>
        <dbReference type="ARBA" id="ARBA00023163"/>
    </source>
</evidence>
<keyword evidence="3" id="KW-0805">Transcription regulation</keyword>
<dbReference type="EMBL" id="AUSU01002069">
    <property type="protein sequence ID" value="EPS69557.1"/>
    <property type="molecule type" value="Genomic_DNA"/>
</dbReference>
<evidence type="ECO:0000313" key="7">
    <source>
        <dbReference type="Proteomes" id="UP000015453"/>
    </source>
</evidence>
<keyword evidence="7" id="KW-1185">Reference proteome</keyword>
<evidence type="ECO:0000256" key="5">
    <source>
        <dbReference type="ARBA" id="ARBA00023242"/>
    </source>
</evidence>
<dbReference type="GO" id="GO:0006357">
    <property type="term" value="P:regulation of transcription by RNA polymerase II"/>
    <property type="evidence" value="ECO:0007669"/>
    <property type="project" value="TreeGrafter"/>
</dbReference>
<keyword evidence="4" id="KW-0804">Transcription</keyword>
<feature type="non-terminal residue" evidence="6">
    <location>
        <position position="1"/>
    </location>
</feature>
<comment type="caution">
    <text evidence="6">The sequence shown here is derived from an EMBL/GenBank/DDBJ whole genome shotgun (WGS) entry which is preliminary data.</text>
</comment>
<name>S8EAK1_9LAMI</name>
<keyword evidence="5" id="KW-0539">Nucleus</keyword>
<feature type="non-terminal residue" evidence="6">
    <location>
        <position position="84"/>
    </location>
</feature>
<evidence type="ECO:0000256" key="2">
    <source>
        <dbReference type="ARBA" id="ARBA00008048"/>
    </source>
</evidence>